<organism evidence="1">
    <name type="scientific">human gut metagenome</name>
    <dbReference type="NCBI Taxonomy" id="408170"/>
    <lineage>
        <taxon>unclassified sequences</taxon>
        <taxon>metagenomes</taxon>
        <taxon>organismal metagenomes</taxon>
    </lineage>
</organism>
<feature type="non-terminal residue" evidence="1">
    <location>
        <position position="1"/>
    </location>
</feature>
<dbReference type="InterPro" id="IPR014941">
    <property type="entry name" value="FimB/Mfa2/Mfa3"/>
</dbReference>
<dbReference type="EMBL" id="AJWY01005455">
    <property type="protein sequence ID" value="EKC69571.1"/>
    <property type="molecule type" value="Genomic_DNA"/>
</dbReference>
<name>K1UDL6_9ZZZZ</name>
<protein>
    <submittedName>
        <fullName evidence="1">Protein containing DUF1812</fullName>
    </submittedName>
</protein>
<gene>
    <name evidence="1" type="ORF">LEA_08220</name>
</gene>
<dbReference type="Gene3D" id="2.60.40.2090">
    <property type="match status" value="1"/>
</dbReference>
<accession>K1UDL6</accession>
<comment type="caution">
    <text evidence="1">The sequence shown here is derived from an EMBL/GenBank/DDBJ whole genome shotgun (WGS) entry which is preliminary data.</text>
</comment>
<dbReference type="Pfam" id="PF08842">
    <property type="entry name" value="Mfa2"/>
    <property type="match status" value="1"/>
</dbReference>
<sequence length="94" mass="10675">YYRMQGGTDMGTRADGDAEDSNISVAIAQITVGRLVVENNPRLTITNKETGEPVLSIPLVKYLLLTEAEGHEMTNQEYLDRQDEYNMTFFWTRA</sequence>
<proteinExistence type="predicted"/>
<reference evidence="1" key="1">
    <citation type="journal article" date="2013" name="Environ. Microbiol.">
        <title>Microbiota from the distal guts of lean and obese adolescents exhibit partial functional redundancy besides clear differences in community structure.</title>
        <authorList>
            <person name="Ferrer M."/>
            <person name="Ruiz A."/>
            <person name="Lanza F."/>
            <person name="Haange S.B."/>
            <person name="Oberbach A."/>
            <person name="Till H."/>
            <person name="Bargiela R."/>
            <person name="Campoy C."/>
            <person name="Segura M.T."/>
            <person name="Richter M."/>
            <person name="von Bergen M."/>
            <person name="Seifert J."/>
            <person name="Suarez A."/>
        </authorList>
    </citation>
    <scope>NUCLEOTIDE SEQUENCE</scope>
</reference>
<dbReference type="AlphaFoldDB" id="K1UDL6"/>
<evidence type="ECO:0000313" key="1">
    <source>
        <dbReference type="EMBL" id="EKC69571.1"/>
    </source>
</evidence>